<protein>
    <recommendedName>
        <fullName evidence="3">Thioesterase</fullName>
    </recommendedName>
</protein>
<dbReference type="Proteomes" id="UP000236738">
    <property type="component" value="Unassembled WGS sequence"/>
</dbReference>
<dbReference type="Gene3D" id="3.10.129.10">
    <property type="entry name" value="Hotdog Thioesterase"/>
    <property type="match status" value="1"/>
</dbReference>
<proteinExistence type="predicted"/>
<dbReference type="SUPFAM" id="SSF54637">
    <property type="entry name" value="Thioesterase/thiol ester dehydrase-isomerase"/>
    <property type="match status" value="1"/>
</dbReference>
<name>A0A1H5SWH5_9FLAO</name>
<evidence type="ECO:0008006" key="3">
    <source>
        <dbReference type="Google" id="ProtNLM"/>
    </source>
</evidence>
<accession>A0A1H5SWH5</accession>
<organism evidence="1 2">
    <name type="scientific">Halpernia humi</name>
    <dbReference type="NCBI Taxonomy" id="493375"/>
    <lineage>
        <taxon>Bacteria</taxon>
        <taxon>Pseudomonadati</taxon>
        <taxon>Bacteroidota</taxon>
        <taxon>Flavobacteriia</taxon>
        <taxon>Flavobacteriales</taxon>
        <taxon>Weeksellaceae</taxon>
        <taxon>Chryseobacterium group</taxon>
        <taxon>Halpernia</taxon>
    </lineage>
</organism>
<reference evidence="2" key="1">
    <citation type="submission" date="2016-10" db="EMBL/GenBank/DDBJ databases">
        <authorList>
            <person name="Varghese N."/>
            <person name="Submissions S."/>
        </authorList>
    </citation>
    <scope>NUCLEOTIDE SEQUENCE [LARGE SCALE GENOMIC DNA]</scope>
    <source>
        <strain evidence="2">DSM 21580</strain>
    </source>
</reference>
<evidence type="ECO:0000313" key="2">
    <source>
        <dbReference type="Proteomes" id="UP000236738"/>
    </source>
</evidence>
<dbReference type="EMBL" id="FNUS01000001">
    <property type="protein sequence ID" value="SEF54211.1"/>
    <property type="molecule type" value="Genomic_DNA"/>
</dbReference>
<dbReference type="Pfam" id="PF14539">
    <property type="entry name" value="DUF4442"/>
    <property type="match status" value="1"/>
</dbReference>
<gene>
    <name evidence="1" type="ORF">SAMN05421847_0271</name>
</gene>
<keyword evidence="2" id="KW-1185">Reference proteome</keyword>
<evidence type="ECO:0000313" key="1">
    <source>
        <dbReference type="EMBL" id="SEF54211.1"/>
    </source>
</evidence>
<dbReference type="InterPro" id="IPR029069">
    <property type="entry name" value="HotDog_dom_sf"/>
</dbReference>
<dbReference type="RefSeq" id="WP_233740458.1">
    <property type="nucleotide sequence ID" value="NZ_FNUS01000001.1"/>
</dbReference>
<sequence length="149" mass="16690">MSKFQFHLYLLAKIPISFLAGVRLKTLSDAECATHVKLGWFNQNPFKSMFWAVQGMAAEFSTGIMCADKIRKSGLKISMLVTEQSAEFTKKAKGKIIFTCKQGQEIDAAIKSAIETSEGVEIKLYSEGKNQSGETVSKFQFKWSFKVKN</sequence>
<dbReference type="AlphaFoldDB" id="A0A1H5SWH5"/>
<dbReference type="InterPro" id="IPR027961">
    <property type="entry name" value="DUF4442"/>
</dbReference>